<dbReference type="GO" id="GO:0044281">
    <property type="term" value="P:small molecule metabolic process"/>
    <property type="evidence" value="ECO:0007669"/>
    <property type="project" value="UniProtKB-ARBA"/>
</dbReference>
<keyword evidence="2" id="KW-0479">Metal-binding</keyword>
<dbReference type="EMBL" id="JACHWS010000001">
    <property type="protein sequence ID" value="MBB3036579.1"/>
    <property type="molecule type" value="Genomic_DNA"/>
</dbReference>
<dbReference type="GO" id="GO:0003824">
    <property type="term" value="F:catalytic activity"/>
    <property type="evidence" value="ECO:0007669"/>
    <property type="project" value="InterPro"/>
</dbReference>
<dbReference type="InterPro" id="IPR051121">
    <property type="entry name" value="FAH"/>
</dbReference>
<dbReference type="PANTHER" id="PTHR42796:SF4">
    <property type="entry name" value="FUMARYLACETOACETATE HYDROLASE DOMAIN-CONTAINING PROTEIN 2A"/>
    <property type="match status" value="1"/>
</dbReference>
<evidence type="ECO:0000313" key="4">
    <source>
        <dbReference type="EMBL" id="MBB3036579.1"/>
    </source>
</evidence>
<evidence type="ECO:0000256" key="2">
    <source>
        <dbReference type="ARBA" id="ARBA00022723"/>
    </source>
</evidence>
<dbReference type="RefSeq" id="WP_064441711.1">
    <property type="nucleotide sequence ID" value="NZ_BDDI01000015.1"/>
</dbReference>
<reference evidence="4 5" key="1">
    <citation type="submission" date="2020-08" db="EMBL/GenBank/DDBJ databases">
        <title>Sequencing the genomes of 1000 actinobacteria strains.</title>
        <authorList>
            <person name="Klenk H.-P."/>
        </authorList>
    </citation>
    <scope>NUCLEOTIDE SEQUENCE [LARGE SCALE GENOMIC DNA]</scope>
    <source>
        <strain evidence="4 5">DSM 45258</strain>
    </source>
</reference>
<dbReference type="Gene3D" id="3.90.850.10">
    <property type="entry name" value="Fumarylacetoacetase-like, C-terminal domain"/>
    <property type="match status" value="1"/>
</dbReference>
<evidence type="ECO:0000259" key="3">
    <source>
        <dbReference type="Pfam" id="PF01557"/>
    </source>
</evidence>
<sequence>MSINLIRYSDGWGVVCGTDILPLPSTYETTAEVLTAGVKAAREVLANPKAKGIPLADVTPLNPLPGARVHCQGANYRSHMIESGMDPNRAFNMLFTKSTASMCGADDDIVRPPHVKLLDYEVELGIVVGKPITEPVTVTPQNLAEYVGAFVVANDVSARDIQLPQGQWYKGKSYRTFCPVGPHLCVPENAEEVARWTELRLTLSVNGTKRQDALADDMVFKPAATLTEFSQLENFEIGDLILTGTPGGVALQPPKAVAQKVAGLLPEDTKWQLFVKGQAKSNAYLKPGDRVITSIRTDDGAVDLGTQHNTVR</sequence>
<dbReference type="AlphaFoldDB" id="A0A839RJU9"/>
<dbReference type="Proteomes" id="UP000567922">
    <property type="component" value="Unassembled WGS sequence"/>
</dbReference>
<evidence type="ECO:0000313" key="5">
    <source>
        <dbReference type="Proteomes" id="UP000567922"/>
    </source>
</evidence>
<accession>A0A839RJU9</accession>
<dbReference type="Pfam" id="PF01557">
    <property type="entry name" value="FAA_hydrolase"/>
    <property type="match status" value="1"/>
</dbReference>
<gene>
    <name evidence="4" type="ORF">FHU29_001013</name>
</gene>
<proteinExistence type="inferred from homology"/>
<evidence type="ECO:0000256" key="1">
    <source>
        <dbReference type="ARBA" id="ARBA00010211"/>
    </source>
</evidence>
<dbReference type="OrthoDB" id="2273115at2"/>
<organism evidence="4 5">
    <name type="scientific">Hoyosella altamirensis</name>
    <dbReference type="NCBI Taxonomy" id="616997"/>
    <lineage>
        <taxon>Bacteria</taxon>
        <taxon>Bacillati</taxon>
        <taxon>Actinomycetota</taxon>
        <taxon>Actinomycetes</taxon>
        <taxon>Mycobacteriales</taxon>
        <taxon>Hoyosellaceae</taxon>
        <taxon>Hoyosella</taxon>
    </lineage>
</organism>
<comment type="caution">
    <text evidence="4">The sequence shown here is derived from an EMBL/GenBank/DDBJ whole genome shotgun (WGS) entry which is preliminary data.</text>
</comment>
<name>A0A839RJU9_9ACTN</name>
<keyword evidence="5" id="KW-1185">Reference proteome</keyword>
<dbReference type="InterPro" id="IPR036663">
    <property type="entry name" value="Fumarylacetoacetase_C_sf"/>
</dbReference>
<dbReference type="PANTHER" id="PTHR42796">
    <property type="entry name" value="FUMARYLACETOACETATE HYDROLASE DOMAIN-CONTAINING PROTEIN 2A-RELATED"/>
    <property type="match status" value="1"/>
</dbReference>
<feature type="domain" description="Fumarylacetoacetase-like C-terminal" evidence="3">
    <location>
        <begin position="69"/>
        <end position="311"/>
    </location>
</feature>
<dbReference type="GO" id="GO:0046872">
    <property type="term" value="F:metal ion binding"/>
    <property type="evidence" value="ECO:0007669"/>
    <property type="project" value="UniProtKB-KW"/>
</dbReference>
<dbReference type="SUPFAM" id="SSF56529">
    <property type="entry name" value="FAH"/>
    <property type="match status" value="1"/>
</dbReference>
<protein>
    <submittedName>
        <fullName evidence="4">2-keto-4-pentenoate hydratase/2-oxohepta-3-ene-1,7-dioic acid hydratase in catechol pathway</fullName>
    </submittedName>
</protein>
<comment type="similarity">
    <text evidence="1">Belongs to the FAH family.</text>
</comment>
<dbReference type="InterPro" id="IPR011234">
    <property type="entry name" value="Fumarylacetoacetase-like_C"/>
</dbReference>